<name>A0A6J6X6F3_9ZZZZ</name>
<evidence type="ECO:0000313" key="1">
    <source>
        <dbReference type="EMBL" id="CAB4791989.1"/>
    </source>
</evidence>
<dbReference type="EMBL" id="CAFAAG010000045">
    <property type="protein sequence ID" value="CAB4791989.1"/>
    <property type="molecule type" value="Genomic_DNA"/>
</dbReference>
<protein>
    <submittedName>
        <fullName evidence="1">Unannotated protein</fullName>
    </submittedName>
</protein>
<proteinExistence type="predicted"/>
<sequence length="86" mass="9786">MNEPATKQDLYNMGVQIDSNFGKVISQFTIVDSQFAILRAEISEQFSKVYVLIEKSKSETRALLSKSTAANTLLMVAILSIDRWWR</sequence>
<gene>
    <name evidence="1" type="ORF">UFOPK2975_00714</name>
</gene>
<dbReference type="AlphaFoldDB" id="A0A6J6X6F3"/>
<accession>A0A6J6X6F3</accession>
<organism evidence="1">
    <name type="scientific">freshwater metagenome</name>
    <dbReference type="NCBI Taxonomy" id="449393"/>
    <lineage>
        <taxon>unclassified sequences</taxon>
        <taxon>metagenomes</taxon>
        <taxon>ecological metagenomes</taxon>
    </lineage>
</organism>
<reference evidence="1" key="1">
    <citation type="submission" date="2020-05" db="EMBL/GenBank/DDBJ databases">
        <authorList>
            <person name="Chiriac C."/>
            <person name="Salcher M."/>
            <person name="Ghai R."/>
            <person name="Kavagutti S V."/>
        </authorList>
    </citation>
    <scope>NUCLEOTIDE SEQUENCE</scope>
</reference>